<keyword evidence="2" id="KW-0472">Membrane</keyword>
<protein>
    <submittedName>
        <fullName evidence="3">Uncharacterized protein</fullName>
    </submittedName>
</protein>
<feature type="region of interest" description="Disordered" evidence="1">
    <location>
        <begin position="275"/>
        <end position="300"/>
    </location>
</feature>
<feature type="transmembrane region" description="Helical" evidence="2">
    <location>
        <begin position="248"/>
        <end position="268"/>
    </location>
</feature>
<dbReference type="RefSeq" id="WP_343495289.1">
    <property type="nucleotide sequence ID" value="NZ_JBCPYA010000025.1"/>
</dbReference>
<feature type="transmembrane region" description="Helical" evidence="2">
    <location>
        <begin position="146"/>
        <end position="164"/>
    </location>
</feature>
<gene>
    <name evidence="3" type="ORF">VOI36_36340</name>
</gene>
<sequence length="300" mass="32580">MPATGAAIPVSRRYTTIRVIAYHGILQNITALLAFVPFVWVFLHNRSLAALPSWSGQMWALQGVSFAAAIAGLVGHIALAFRRRWGRTLDVATWVVLSAASLMLSSWITVLIGLPLGVAGLALMYNRLSNDYLKLPHAAIEPTARRFASVGLLAASSALHYWAISFATMRTGTFGYLLPNGRPMDLLIAAAIALLVGTAVAPRGQRMWCCGMSLMTSAVAMLAMLLSYVSVATPLVRYLPHEYRRIAIPWQPITVYAIVTFCIALVLIRATKPPKQSDWEQWSNPDASTGAGAARRETTS</sequence>
<reference evidence="3 4" key="1">
    <citation type="submission" date="2024-05" db="EMBL/GenBank/DDBJ databases">
        <title>Burkholderia sp. Nov. a novel bacteria isolated from rhizosphere soil of Camellia sinensis.</title>
        <authorList>
            <person name="Dong Y."/>
        </authorList>
    </citation>
    <scope>NUCLEOTIDE SEQUENCE [LARGE SCALE GENOMIC DNA]</scope>
    <source>
        <strain evidence="3 4">GS2Y</strain>
    </source>
</reference>
<feature type="transmembrane region" description="Helical" evidence="2">
    <location>
        <begin position="214"/>
        <end position="236"/>
    </location>
</feature>
<dbReference type="EMBL" id="JBCPYA010000025">
    <property type="protein sequence ID" value="MEN2475375.1"/>
    <property type="molecule type" value="Genomic_DNA"/>
</dbReference>
<evidence type="ECO:0000256" key="2">
    <source>
        <dbReference type="SAM" id="Phobius"/>
    </source>
</evidence>
<feature type="transmembrane region" description="Helical" evidence="2">
    <location>
        <begin position="184"/>
        <end position="202"/>
    </location>
</feature>
<evidence type="ECO:0000313" key="4">
    <source>
        <dbReference type="Proteomes" id="UP001466933"/>
    </source>
</evidence>
<feature type="transmembrane region" description="Helical" evidence="2">
    <location>
        <begin position="64"/>
        <end position="82"/>
    </location>
</feature>
<dbReference type="Proteomes" id="UP001466933">
    <property type="component" value="Unassembled WGS sequence"/>
</dbReference>
<keyword evidence="2" id="KW-0812">Transmembrane</keyword>
<evidence type="ECO:0000313" key="3">
    <source>
        <dbReference type="EMBL" id="MEN2475375.1"/>
    </source>
</evidence>
<feature type="transmembrane region" description="Helical" evidence="2">
    <location>
        <begin position="94"/>
        <end position="125"/>
    </location>
</feature>
<name>A0ABU9WX66_9BURK</name>
<organism evidence="3 4">
    <name type="scientific">Burkholderia theae</name>
    <dbReference type="NCBI Taxonomy" id="3143496"/>
    <lineage>
        <taxon>Bacteria</taxon>
        <taxon>Pseudomonadati</taxon>
        <taxon>Pseudomonadota</taxon>
        <taxon>Betaproteobacteria</taxon>
        <taxon>Burkholderiales</taxon>
        <taxon>Burkholderiaceae</taxon>
        <taxon>Burkholderia</taxon>
    </lineage>
</organism>
<keyword evidence="2" id="KW-1133">Transmembrane helix</keyword>
<keyword evidence="4" id="KW-1185">Reference proteome</keyword>
<feature type="transmembrane region" description="Helical" evidence="2">
    <location>
        <begin position="20"/>
        <end position="43"/>
    </location>
</feature>
<accession>A0ABU9WX66</accession>
<evidence type="ECO:0000256" key="1">
    <source>
        <dbReference type="SAM" id="MobiDB-lite"/>
    </source>
</evidence>
<comment type="caution">
    <text evidence="3">The sequence shown here is derived from an EMBL/GenBank/DDBJ whole genome shotgun (WGS) entry which is preliminary data.</text>
</comment>
<proteinExistence type="predicted"/>